<dbReference type="Gene3D" id="1.10.10.1400">
    <property type="entry name" value="Terminase, small subunit, N-terminal DNA-binding domain, HTH motif"/>
    <property type="match status" value="1"/>
</dbReference>
<dbReference type="HOGENOM" id="CLU_1188651_0_0_7"/>
<dbReference type="RefSeq" id="WP_011420857.1">
    <property type="nucleotide sequence ID" value="NC_007760.1"/>
</dbReference>
<dbReference type="KEGG" id="ade:Adeh_1801"/>
<protein>
    <submittedName>
        <fullName evidence="1">Terminase small subunit</fullName>
    </submittedName>
</protein>
<dbReference type="InterPro" id="IPR038713">
    <property type="entry name" value="Terminase_Gp1_N_sf"/>
</dbReference>
<evidence type="ECO:0000313" key="1">
    <source>
        <dbReference type="EMBL" id="ABC81574.1"/>
    </source>
</evidence>
<name>Q2IIU1_ANADE</name>
<dbReference type="EMBL" id="CP000251">
    <property type="protein sequence ID" value="ABC81574.1"/>
    <property type="molecule type" value="Genomic_DNA"/>
</dbReference>
<organism evidence="1 2">
    <name type="scientific">Anaeromyxobacter dehalogenans (strain 2CP-C)</name>
    <dbReference type="NCBI Taxonomy" id="290397"/>
    <lineage>
        <taxon>Bacteria</taxon>
        <taxon>Pseudomonadati</taxon>
        <taxon>Myxococcota</taxon>
        <taxon>Myxococcia</taxon>
        <taxon>Myxococcales</taxon>
        <taxon>Cystobacterineae</taxon>
        <taxon>Anaeromyxobacteraceae</taxon>
        <taxon>Anaeromyxobacter</taxon>
    </lineage>
</organism>
<dbReference type="eggNOG" id="COG3728">
    <property type="taxonomic scope" value="Bacteria"/>
</dbReference>
<accession>Q2IIU1</accession>
<evidence type="ECO:0000313" key="2">
    <source>
        <dbReference type="Proteomes" id="UP000001935"/>
    </source>
</evidence>
<dbReference type="Proteomes" id="UP000001935">
    <property type="component" value="Chromosome"/>
</dbReference>
<dbReference type="Pfam" id="PF03592">
    <property type="entry name" value="Terminase_2"/>
    <property type="match status" value="1"/>
</dbReference>
<dbReference type="InterPro" id="IPR005335">
    <property type="entry name" value="Terminase_ssu"/>
</dbReference>
<reference evidence="1" key="1">
    <citation type="submission" date="2006-01" db="EMBL/GenBank/DDBJ databases">
        <title>Complete sequence of Anaeromyxobacter dehalogenans 2CP-C.</title>
        <authorList>
            <consortium name="US DOE Joint Genome Institute"/>
            <person name="Copeland A."/>
            <person name="Lucas S."/>
            <person name="Lapidus A."/>
            <person name="Barry K."/>
            <person name="Detter J.C."/>
            <person name="Glavina T."/>
            <person name="Hammon N."/>
            <person name="Israni S."/>
            <person name="Pitluck S."/>
            <person name="Brettin T."/>
            <person name="Bruce D."/>
            <person name="Han C."/>
            <person name="Tapia R."/>
            <person name="Gilna P."/>
            <person name="Kiss H."/>
            <person name="Schmutz J."/>
            <person name="Larimer F."/>
            <person name="Land M."/>
            <person name="Kyrpides N."/>
            <person name="Anderson I."/>
            <person name="Sanford R.A."/>
            <person name="Ritalahti K.M."/>
            <person name="Thomas H.S."/>
            <person name="Kirby J.R."/>
            <person name="Zhulin I.B."/>
            <person name="Loeffler F.E."/>
            <person name="Richardson P."/>
        </authorList>
    </citation>
    <scope>NUCLEOTIDE SEQUENCE</scope>
    <source>
        <strain evidence="1">2CP-C</strain>
    </source>
</reference>
<gene>
    <name evidence="1" type="ordered locus">Adeh_1801</name>
</gene>
<dbReference type="STRING" id="290397.Adeh_1801"/>
<proteinExistence type="predicted"/>
<sequence>MAPRLRKAEVALTAKQLRFVQEYPVDLCGAKAAVRAGYSPRTADRIASRLLRHPRIAALLADHAAQVGARLDLTVKRLEEELARVAYFDLRELFDDRGQLLALEDMPENARRAVASIEIEDLFEGRGRSRERVGVVRKVKLWSKTEALRLGFQRLGALVERHEVAVADMAVREVSDAEWEMLAILTHHVVPTVAAPGAQPELPAACPSSGEAAPEPAVQVTYLQPQDGDTDA</sequence>
<dbReference type="AlphaFoldDB" id="Q2IIU1"/>
<dbReference type="GO" id="GO:0051276">
    <property type="term" value="P:chromosome organization"/>
    <property type="evidence" value="ECO:0007669"/>
    <property type="project" value="InterPro"/>
</dbReference>